<feature type="transmembrane region" description="Helical" evidence="1">
    <location>
        <begin position="12"/>
        <end position="32"/>
    </location>
</feature>
<protein>
    <submittedName>
        <fullName evidence="2">Uncharacterized protein</fullName>
    </submittedName>
</protein>
<organism evidence="2 3">
    <name type="scientific">Leptospira bouyouniensis</name>
    <dbReference type="NCBI Taxonomy" id="2484911"/>
    <lineage>
        <taxon>Bacteria</taxon>
        <taxon>Pseudomonadati</taxon>
        <taxon>Spirochaetota</taxon>
        <taxon>Spirochaetia</taxon>
        <taxon>Leptospirales</taxon>
        <taxon>Leptospiraceae</taxon>
        <taxon>Leptospira</taxon>
    </lineage>
</organism>
<dbReference type="EMBL" id="RQFD01000003">
    <property type="protein sequence ID" value="TGK52766.1"/>
    <property type="molecule type" value="Genomic_DNA"/>
</dbReference>
<dbReference type="Proteomes" id="UP000297617">
    <property type="component" value="Unassembled WGS sequence"/>
</dbReference>
<name>A0ABY2L7X4_9LEPT</name>
<keyword evidence="1" id="KW-0812">Transmembrane</keyword>
<keyword evidence="1" id="KW-1133">Transmembrane helix</keyword>
<dbReference type="RefSeq" id="WP_135753209.1">
    <property type="nucleotide sequence ID" value="NZ_RQFD01000003.1"/>
</dbReference>
<accession>A0ABY2L7X4</accession>
<keyword evidence="3" id="KW-1185">Reference proteome</keyword>
<keyword evidence="1" id="KW-0472">Membrane</keyword>
<sequence length="179" mass="20468">MDYLHFFSTVLPNWLVAIGTIGAVITSLWFSYRSNKIKAKASANYLEEWTIPPGLVRRELVLLKIINTGKVPFVIQSIHIEFKPKSKREIMLMPDPSYGLTSAPLPARLEFSEEFTFQIAKTALEQILNKSPESTSLSFYALTKLEDCIDLKSGPLLEEFIQNWKRNRKETIEKGEESV</sequence>
<proteinExistence type="predicted"/>
<evidence type="ECO:0000313" key="2">
    <source>
        <dbReference type="EMBL" id="TGK52766.1"/>
    </source>
</evidence>
<reference evidence="3" key="1">
    <citation type="journal article" date="2019" name="PLoS Negl. Trop. Dis.">
        <title>Revisiting the worldwide diversity of Leptospira species in the environment.</title>
        <authorList>
            <person name="Vincent A.T."/>
            <person name="Schiettekatte O."/>
            <person name="Bourhy P."/>
            <person name="Veyrier F.J."/>
            <person name="Picardeau M."/>
        </authorList>
    </citation>
    <scope>NUCLEOTIDE SEQUENCE [LARGE SCALE GENOMIC DNA]</scope>
    <source>
        <strain evidence="3">201800295</strain>
    </source>
</reference>
<comment type="caution">
    <text evidence="2">The sequence shown here is derived from an EMBL/GenBank/DDBJ whole genome shotgun (WGS) entry which is preliminary data.</text>
</comment>
<evidence type="ECO:0000313" key="3">
    <source>
        <dbReference type="Proteomes" id="UP000297617"/>
    </source>
</evidence>
<gene>
    <name evidence="2" type="ORF">EHQ10_03170</name>
</gene>
<evidence type="ECO:0000256" key="1">
    <source>
        <dbReference type="SAM" id="Phobius"/>
    </source>
</evidence>